<accession>A0A0A1IWW5</accession>
<proteinExistence type="predicted"/>
<dbReference type="Proteomes" id="UP000030228">
    <property type="component" value="Genome"/>
</dbReference>
<dbReference type="GeneID" id="23679247"/>
<dbReference type="EMBL" id="LN610579">
    <property type="protein sequence ID" value="CEF89874.1"/>
    <property type="molecule type" value="Genomic_DNA"/>
</dbReference>
<protein>
    <submittedName>
        <fullName evidence="2">Uncharacterized protein</fullName>
    </submittedName>
</protein>
<name>A0A0A1IWW5_9CAUD</name>
<organism evidence="2 3">
    <name type="scientific">Pseudomonas phage vB_PaeM_PAO1_Ab27</name>
    <dbReference type="NCBI Taxonomy" id="1548907"/>
    <lineage>
        <taxon>Viruses</taxon>
        <taxon>Duplodnaviria</taxon>
        <taxon>Heunggongvirae</taxon>
        <taxon>Uroviricota</taxon>
        <taxon>Caudoviricetes</taxon>
        <taxon>Lindbergviridae</taxon>
        <taxon>Pbunavirus</taxon>
        <taxon>Pbunavirus LS1</taxon>
    </lineage>
</organism>
<sequence length="261" mass="29243">MQECKISRDQLPVGNPNPNVDKTRDPNLKPGFLRRSRELDPALAVRIRRELIHAEASDLAKAGWVNSQSSLYGSKAFPRHSVVRVTGVPEDGAFIGMLIGFIEHREHGEWAVMEAGTKEGGAVIIPVNHIMRASFAEAEEFAEKWERNLGWRLLRQLRECGALAGTEDEFLRRIINRYVRDRTILDHHKVGADKIYTDAVLKSIGETWPKIPSGKFVGHRVAQLLIGHKLGRAGTILNDLVDFLEKFAAGRDKVINIAICN</sequence>
<dbReference type="KEGG" id="vg:23679247"/>
<dbReference type="RefSeq" id="YP_009124391.1">
    <property type="nucleotide sequence ID" value="NC_026586.1"/>
</dbReference>
<evidence type="ECO:0000256" key="1">
    <source>
        <dbReference type="SAM" id="MobiDB-lite"/>
    </source>
</evidence>
<feature type="region of interest" description="Disordered" evidence="1">
    <location>
        <begin position="1"/>
        <end position="32"/>
    </location>
</feature>
<gene>
    <name evidence="2" type="primary">ORF88</name>
</gene>
<evidence type="ECO:0000313" key="3">
    <source>
        <dbReference type="Proteomes" id="UP000030228"/>
    </source>
</evidence>
<evidence type="ECO:0000313" key="2">
    <source>
        <dbReference type="EMBL" id="CEF89874.1"/>
    </source>
</evidence>
<reference evidence="2 3" key="1">
    <citation type="journal article" date="2015" name="PLoS ONE">
        <title>Investigation of a Large Collection of Pseudomonas aeruginosa Bacteriophages Collected from a Single Environmental Source in Abidjan, Cote d'Ivoire.</title>
        <authorList>
            <person name="Essoh C."/>
            <person name="Latino L."/>
            <person name="Midoux C."/>
            <person name="Blouin Y."/>
            <person name="Loukou G."/>
            <person name="Nguetta S.P."/>
            <person name="Lathro S."/>
            <person name="Cablanmian A."/>
            <person name="Kouassi A.K."/>
            <person name="Vergnaud G."/>
            <person name="Pourcel C."/>
        </authorList>
    </citation>
    <scope>NUCLEOTIDE SEQUENCE [LARGE SCALE GENOMIC DNA]</scope>
    <source>
        <strain evidence="2">Ab27</strain>
    </source>
</reference>